<keyword evidence="3" id="KW-0378">Hydrolase</keyword>
<dbReference type="Pfam" id="PF03990">
    <property type="entry name" value="DUF348"/>
    <property type="match status" value="3"/>
</dbReference>
<dbReference type="Proteomes" id="UP001614394">
    <property type="component" value="Unassembled WGS sequence"/>
</dbReference>
<dbReference type="CDD" id="cd13925">
    <property type="entry name" value="RPF"/>
    <property type="match status" value="1"/>
</dbReference>
<keyword evidence="7" id="KW-1185">Reference proteome</keyword>
<comment type="similarity">
    <text evidence="1">Belongs to the transglycosylase family. Rpf subfamily.</text>
</comment>
<evidence type="ECO:0000256" key="2">
    <source>
        <dbReference type="ARBA" id="ARBA00022729"/>
    </source>
</evidence>
<accession>A0ABW8CJX6</accession>
<dbReference type="InterPro" id="IPR011098">
    <property type="entry name" value="G5_dom"/>
</dbReference>
<dbReference type="PANTHER" id="PTHR39160:SF4">
    <property type="entry name" value="RESUSCITATION-PROMOTING FACTOR RPFB"/>
    <property type="match status" value="1"/>
</dbReference>
<dbReference type="PROSITE" id="PS51109">
    <property type="entry name" value="G5"/>
    <property type="match status" value="1"/>
</dbReference>
<evidence type="ECO:0000256" key="3">
    <source>
        <dbReference type="ARBA" id="ARBA00022801"/>
    </source>
</evidence>
<dbReference type="InterPro" id="IPR023346">
    <property type="entry name" value="Lysozyme-like_dom_sf"/>
</dbReference>
<name>A0ABW8CJX6_9ACTN</name>
<dbReference type="SUPFAM" id="SSF53955">
    <property type="entry name" value="Lysozyme-like"/>
    <property type="match status" value="1"/>
</dbReference>
<feature type="region of interest" description="Disordered" evidence="4">
    <location>
        <begin position="1"/>
        <end position="44"/>
    </location>
</feature>
<dbReference type="Gene3D" id="2.20.230.10">
    <property type="entry name" value="Resuscitation-promoting factor rpfb"/>
    <property type="match status" value="1"/>
</dbReference>
<organism evidence="6 7">
    <name type="scientific">Streptomyces fildesensis</name>
    <dbReference type="NCBI Taxonomy" id="375757"/>
    <lineage>
        <taxon>Bacteria</taxon>
        <taxon>Bacillati</taxon>
        <taxon>Actinomycetota</taxon>
        <taxon>Actinomycetes</taxon>
        <taxon>Kitasatosporales</taxon>
        <taxon>Streptomycetaceae</taxon>
        <taxon>Streptomyces</taxon>
    </lineage>
</organism>
<dbReference type="RefSeq" id="WP_399656544.1">
    <property type="nucleotide sequence ID" value="NZ_JBITYG010000013.1"/>
</dbReference>
<dbReference type="SMART" id="SM01208">
    <property type="entry name" value="G5"/>
    <property type="match status" value="1"/>
</dbReference>
<dbReference type="Pfam" id="PF06737">
    <property type="entry name" value="Transglycosylas"/>
    <property type="match status" value="1"/>
</dbReference>
<dbReference type="Pfam" id="PF07501">
    <property type="entry name" value="G5"/>
    <property type="match status" value="1"/>
</dbReference>
<evidence type="ECO:0000313" key="6">
    <source>
        <dbReference type="EMBL" id="MFI9105676.1"/>
    </source>
</evidence>
<sequence length="469" mass="50129">MSNAQGTHRAARGAATPVPGAATEAGGTRLPHQSDWNAVPNSSWADEAAATGCLPLIPEQEPAPTAAAPVGARTAARRAARNGGRPEPAAGGSRRDSRRDPRPELRPDSLRRLLPQALVVAFLAGGTVAFLAGDKDVQLTVDGEPRTLHTFADDVGEVLAQQGVTVGEHDLVAPGPQAELHDGDQVEVRFGRPVTLTLDGHRRLLWTTADTVDEALRELGVRAEGAHLSASRGSSIGRHGLDLDVRTERTVTLLADGRERTVRTNAATVREVVAQSGITLQNQDTTSVDPESFPREGQTISVLRISGTEEVREEPVRFRTEKHKDAKLFHGTEAVDTPGKAGVRRVTYAFRTVNGVKQRPRIIRSEIVREPVTQVVRIGTKPLPTSVAGADGLNWQGLAHCEAGGRPHAVDPSGTYGGLYQFDTQTWHSLGGSGRPQDAPAGEQTFRAKRLYIQRGSSPWPVCGRKLGG</sequence>
<evidence type="ECO:0000259" key="5">
    <source>
        <dbReference type="PROSITE" id="PS51109"/>
    </source>
</evidence>
<dbReference type="InterPro" id="IPR010618">
    <property type="entry name" value="RPF"/>
</dbReference>
<protein>
    <submittedName>
        <fullName evidence="6">Ubiquitin-like domain-containing protein</fullName>
    </submittedName>
</protein>
<dbReference type="InterPro" id="IPR007137">
    <property type="entry name" value="DUF348"/>
</dbReference>
<gene>
    <name evidence="6" type="ORF">ACIGXA_34745</name>
</gene>
<feature type="compositionally biased region" description="Low complexity" evidence="4">
    <location>
        <begin position="59"/>
        <end position="74"/>
    </location>
</feature>
<feature type="compositionally biased region" description="Polar residues" evidence="4">
    <location>
        <begin position="34"/>
        <end position="44"/>
    </location>
</feature>
<feature type="compositionally biased region" description="Basic and acidic residues" evidence="4">
    <location>
        <begin position="93"/>
        <end position="109"/>
    </location>
</feature>
<feature type="region of interest" description="Disordered" evidence="4">
    <location>
        <begin position="59"/>
        <end position="109"/>
    </location>
</feature>
<dbReference type="PANTHER" id="PTHR39160">
    <property type="entry name" value="CELL WALL-BINDING PROTEIN YOCH"/>
    <property type="match status" value="1"/>
</dbReference>
<keyword evidence="2" id="KW-0732">Signal</keyword>
<dbReference type="InterPro" id="IPR051933">
    <property type="entry name" value="Resuscitation_pf_RpfB"/>
</dbReference>
<reference evidence="6 7" key="1">
    <citation type="submission" date="2024-10" db="EMBL/GenBank/DDBJ databases">
        <title>The Natural Products Discovery Center: Release of the First 8490 Sequenced Strains for Exploring Actinobacteria Biosynthetic Diversity.</title>
        <authorList>
            <person name="Kalkreuter E."/>
            <person name="Kautsar S.A."/>
            <person name="Yang D."/>
            <person name="Bader C.D."/>
            <person name="Teijaro C.N."/>
            <person name="Fluegel L."/>
            <person name="Davis C.M."/>
            <person name="Simpson J.R."/>
            <person name="Lauterbach L."/>
            <person name="Steele A.D."/>
            <person name="Gui C."/>
            <person name="Meng S."/>
            <person name="Li G."/>
            <person name="Viehrig K."/>
            <person name="Ye F."/>
            <person name="Su P."/>
            <person name="Kiefer A.F."/>
            <person name="Nichols A."/>
            <person name="Cepeda A.J."/>
            <person name="Yan W."/>
            <person name="Fan B."/>
            <person name="Jiang Y."/>
            <person name="Adhikari A."/>
            <person name="Zheng C.-J."/>
            <person name="Schuster L."/>
            <person name="Cowan T.M."/>
            <person name="Smanski M.J."/>
            <person name="Chevrette M.G."/>
            <person name="De Carvalho L.P.S."/>
            <person name="Shen B."/>
        </authorList>
    </citation>
    <scope>NUCLEOTIDE SEQUENCE [LARGE SCALE GENOMIC DNA]</scope>
    <source>
        <strain evidence="6 7">NPDC053399</strain>
    </source>
</reference>
<feature type="domain" description="G5" evidence="5">
    <location>
        <begin position="302"/>
        <end position="382"/>
    </location>
</feature>
<feature type="compositionally biased region" description="Low complexity" evidence="4">
    <location>
        <begin position="81"/>
        <end position="92"/>
    </location>
</feature>
<dbReference type="Gene3D" id="1.10.530.10">
    <property type="match status" value="1"/>
</dbReference>
<comment type="caution">
    <text evidence="6">The sequence shown here is derived from an EMBL/GenBank/DDBJ whole genome shotgun (WGS) entry which is preliminary data.</text>
</comment>
<evidence type="ECO:0000256" key="1">
    <source>
        <dbReference type="ARBA" id="ARBA00010830"/>
    </source>
</evidence>
<evidence type="ECO:0000313" key="7">
    <source>
        <dbReference type="Proteomes" id="UP001614394"/>
    </source>
</evidence>
<evidence type="ECO:0000256" key="4">
    <source>
        <dbReference type="SAM" id="MobiDB-lite"/>
    </source>
</evidence>
<dbReference type="EMBL" id="JBITYG010000013">
    <property type="protein sequence ID" value="MFI9105676.1"/>
    <property type="molecule type" value="Genomic_DNA"/>
</dbReference>
<proteinExistence type="inferred from homology"/>